<dbReference type="EMBL" id="JABCIY010000150">
    <property type="protein sequence ID" value="KAF7192190.1"/>
    <property type="molecule type" value="Genomic_DNA"/>
</dbReference>
<dbReference type="Pfam" id="PF08386">
    <property type="entry name" value="Abhydrolase_4"/>
    <property type="match status" value="1"/>
</dbReference>
<dbReference type="AlphaFoldDB" id="A0A8H6VHX3"/>
<name>A0A8H6VHX3_9PEZI</name>
<keyword evidence="3" id="KW-0378">Hydrolase</keyword>
<evidence type="ECO:0000313" key="3">
    <source>
        <dbReference type="EMBL" id="KAF7192190.1"/>
    </source>
</evidence>
<sequence>MQISVLLAAIAAFIATHASAQDDLEELWEDTWSDRPGEREEFRRSKLPSKLTWQDCGEIPKGMEMAAVKCAWLKVPVTEDDKKNDVPSYDEMVIPIIKAKTPGVPKRKVFYSPGGLGADWVNDQFLYHTDYKRLSKTLGKGTEIIVVGNRYTNWTTCLPENEPLRLDLTPGKKMFADSDVDKTLKKMWKNGEDYRYGCGNFRRKQYGVPYLGTKWAAKDLDRVRKKLGLAKISFFGESIGGTILGIEYARMFPDRVERMALDGVAPYSWYSQEHDPEEIAVAAGYWDKLWIACHKAGPRGYCGFYHDDIEEIRKAFFSIGPRLQRERYLLDIHGHPNENHFAPVSVVFDEQMWLKYVLQSLNDKSARKSVMNIASAISKNEPRALASDPGRNEPKWNPKETAYFLASVDRGGLQETPTAEEIRQRFFPKDMDILELGTDWPTLLTAAAMNLTSVDPPSKYPANVTTPPILFIGNTGDTRTPLCNARNWQEKAFPNGRLLTIDGIGHGLKAADIDSKCAEKYLSKYFTTGELPPKGTICEGLQFPEF</sequence>
<evidence type="ECO:0000259" key="2">
    <source>
        <dbReference type="Pfam" id="PF08386"/>
    </source>
</evidence>
<proteinExistence type="predicted"/>
<dbReference type="InterPro" id="IPR013595">
    <property type="entry name" value="Pept_S33_TAP-like_C"/>
</dbReference>
<dbReference type="Proteomes" id="UP000660729">
    <property type="component" value="Unassembled WGS sequence"/>
</dbReference>
<dbReference type="SUPFAM" id="SSF53474">
    <property type="entry name" value="alpha/beta-Hydrolases"/>
    <property type="match status" value="1"/>
</dbReference>
<keyword evidence="3" id="KW-0031">Aminopeptidase</keyword>
<feature type="signal peptide" evidence="1">
    <location>
        <begin position="1"/>
        <end position="20"/>
    </location>
</feature>
<evidence type="ECO:0000313" key="4">
    <source>
        <dbReference type="Proteomes" id="UP000660729"/>
    </source>
</evidence>
<reference evidence="3" key="1">
    <citation type="submission" date="2020-04" db="EMBL/GenBank/DDBJ databases">
        <title>Draft genome resource of the tomato pathogen Pseudocercospora fuligena.</title>
        <authorList>
            <person name="Zaccaron A."/>
        </authorList>
    </citation>
    <scope>NUCLEOTIDE SEQUENCE</scope>
    <source>
        <strain evidence="3">PF001</strain>
    </source>
</reference>
<dbReference type="GO" id="GO:0004177">
    <property type="term" value="F:aminopeptidase activity"/>
    <property type="evidence" value="ECO:0007669"/>
    <property type="project" value="UniProtKB-KW"/>
</dbReference>
<protein>
    <submittedName>
        <fullName evidence="3">Tripeptidyl aminopeptidase</fullName>
    </submittedName>
</protein>
<keyword evidence="1" id="KW-0732">Signal</keyword>
<organism evidence="3 4">
    <name type="scientific">Pseudocercospora fuligena</name>
    <dbReference type="NCBI Taxonomy" id="685502"/>
    <lineage>
        <taxon>Eukaryota</taxon>
        <taxon>Fungi</taxon>
        <taxon>Dikarya</taxon>
        <taxon>Ascomycota</taxon>
        <taxon>Pezizomycotina</taxon>
        <taxon>Dothideomycetes</taxon>
        <taxon>Dothideomycetidae</taxon>
        <taxon>Mycosphaerellales</taxon>
        <taxon>Mycosphaerellaceae</taxon>
        <taxon>Pseudocercospora</taxon>
    </lineage>
</organism>
<gene>
    <name evidence="3" type="ORF">HII31_06576</name>
</gene>
<evidence type="ECO:0000256" key="1">
    <source>
        <dbReference type="SAM" id="SignalP"/>
    </source>
</evidence>
<keyword evidence="4" id="KW-1185">Reference proteome</keyword>
<accession>A0A8H6VHX3</accession>
<feature type="domain" description="Peptidase S33 tripeptidyl aminopeptidase-like C-terminal" evidence="2">
    <location>
        <begin position="449"/>
        <end position="538"/>
    </location>
</feature>
<dbReference type="OrthoDB" id="425534at2759"/>
<comment type="caution">
    <text evidence="3">The sequence shown here is derived from an EMBL/GenBank/DDBJ whole genome shotgun (WGS) entry which is preliminary data.</text>
</comment>
<feature type="chain" id="PRO_5034931058" evidence="1">
    <location>
        <begin position="21"/>
        <end position="546"/>
    </location>
</feature>
<dbReference type="InterPro" id="IPR029058">
    <property type="entry name" value="AB_hydrolase_fold"/>
</dbReference>
<keyword evidence="3" id="KW-0645">Protease</keyword>
<dbReference type="Gene3D" id="3.40.50.1820">
    <property type="entry name" value="alpha/beta hydrolase"/>
    <property type="match status" value="1"/>
</dbReference>